<protein>
    <recommendedName>
        <fullName evidence="3">MftR C-terminal domain-containing protein</fullName>
    </recommendedName>
</protein>
<accession>A0A931F132</accession>
<dbReference type="Proteomes" id="UP000605361">
    <property type="component" value="Unassembled WGS sequence"/>
</dbReference>
<evidence type="ECO:0000313" key="2">
    <source>
        <dbReference type="Proteomes" id="UP000605361"/>
    </source>
</evidence>
<dbReference type="AlphaFoldDB" id="A0A931F132"/>
<gene>
    <name evidence="1" type="ORF">ITP53_18955</name>
</gene>
<evidence type="ECO:0008006" key="3">
    <source>
        <dbReference type="Google" id="ProtNLM"/>
    </source>
</evidence>
<dbReference type="RefSeq" id="WP_195896740.1">
    <property type="nucleotide sequence ID" value="NZ_JADOGI010000052.1"/>
</dbReference>
<organism evidence="1 2">
    <name type="scientific">Nonomuraea cypriaca</name>
    <dbReference type="NCBI Taxonomy" id="1187855"/>
    <lineage>
        <taxon>Bacteria</taxon>
        <taxon>Bacillati</taxon>
        <taxon>Actinomycetota</taxon>
        <taxon>Actinomycetes</taxon>
        <taxon>Streptosporangiales</taxon>
        <taxon>Streptosporangiaceae</taxon>
        <taxon>Nonomuraea</taxon>
    </lineage>
</organism>
<keyword evidence="2" id="KW-1185">Reference proteome</keyword>
<reference evidence="1" key="1">
    <citation type="submission" date="2020-11" db="EMBL/GenBank/DDBJ databases">
        <title>Whole-genome analyses of Nonomuraea sp. K274.</title>
        <authorList>
            <person name="Veyisoglu A."/>
        </authorList>
    </citation>
    <scope>NUCLEOTIDE SEQUENCE</scope>
    <source>
        <strain evidence="1">K274</strain>
    </source>
</reference>
<sequence length="60" mass="6459">MRRRGVADSTAGLAAEAGIAVFKIAYERWINDPGQADLPQLIHESLNELKAVTAGRTHTA</sequence>
<evidence type="ECO:0000313" key="1">
    <source>
        <dbReference type="EMBL" id="MBF8187776.1"/>
    </source>
</evidence>
<name>A0A931F132_9ACTN</name>
<proteinExistence type="predicted"/>
<dbReference type="EMBL" id="JADOGI010000052">
    <property type="protein sequence ID" value="MBF8187776.1"/>
    <property type="molecule type" value="Genomic_DNA"/>
</dbReference>
<dbReference type="Gene3D" id="1.10.357.10">
    <property type="entry name" value="Tetracycline Repressor, domain 2"/>
    <property type="match status" value="1"/>
</dbReference>
<comment type="caution">
    <text evidence="1">The sequence shown here is derived from an EMBL/GenBank/DDBJ whole genome shotgun (WGS) entry which is preliminary data.</text>
</comment>